<accession>A0A6A5V3P7</accession>
<evidence type="ECO:0000256" key="2">
    <source>
        <dbReference type="ARBA" id="ARBA00022630"/>
    </source>
</evidence>
<dbReference type="SUPFAM" id="SSF56176">
    <property type="entry name" value="FAD-binding/transporter-associated domain-like"/>
    <property type="match status" value="1"/>
</dbReference>
<dbReference type="InterPro" id="IPR006094">
    <property type="entry name" value="Oxid_FAD_bind_N"/>
</dbReference>
<dbReference type="Pfam" id="PF01565">
    <property type="entry name" value="FAD_binding_4"/>
    <property type="match status" value="1"/>
</dbReference>
<keyword evidence="4" id="KW-0560">Oxidoreductase</keyword>
<evidence type="ECO:0000313" key="6">
    <source>
        <dbReference type="EMBL" id="KAF1971250.1"/>
    </source>
</evidence>
<dbReference type="PROSITE" id="PS51387">
    <property type="entry name" value="FAD_PCMH"/>
    <property type="match status" value="1"/>
</dbReference>
<comment type="similarity">
    <text evidence="1">Belongs to the oxygen-dependent FAD-linked oxidoreductase family.</text>
</comment>
<evidence type="ECO:0000256" key="1">
    <source>
        <dbReference type="ARBA" id="ARBA00005466"/>
    </source>
</evidence>
<proteinExistence type="inferred from homology"/>
<dbReference type="PANTHER" id="PTHR42973">
    <property type="entry name" value="BINDING OXIDOREDUCTASE, PUTATIVE (AFU_ORTHOLOGUE AFUA_1G17690)-RELATED"/>
    <property type="match status" value="1"/>
</dbReference>
<dbReference type="Gene3D" id="3.30.465.10">
    <property type="match status" value="1"/>
</dbReference>
<dbReference type="InterPro" id="IPR036318">
    <property type="entry name" value="FAD-bd_PCMH-like_sf"/>
</dbReference>
<dbReference type="InterPro" id="IPR016169">
    <property type="entry name" value="FAD-bd_PCMH_sub2"/>
</dbReference>
<gene>
    <name evidence="6" type="ORF">BU23DRAFT_646805</name>
</gene>
<dbReference type="InterPro" id="IPR016166">
    <property type="entry name" value="FAD-bd_PCMH"/>
</dbReference>
<dbReference type="Gene3D" id="3.40.462.20">
    <property type="match status" value="1"/>
</dbReference>
<dbReference type="GO" id="GO:0071949">
    <property type="term" value="F:FAD binding"/>
    <property type="evidence" value="ECO:0007669"/>
    <property type="project" value="InterPro"/>
</dbReference>
<name>A0A6A5V3P7_9PLEO</name>
<dbReference type="Proteomes" id="UP000800036">
    <property type="component" value="Unassembled WGS sequence"/>
</dbReference>
<dbReference type="PANTHER" id="PTHR42973:SF7">
    <property type="entry name" value="FAD-BINDING PCMH-TYPE DOMAIN-CONTAINING PROTEIN"/>
    <property type="match status" value="1"/>
</dbReference>
<keyword evidence="3" id="KW-0274">FAD</keyword>
<reference evidence="6" key="1">
    <citation type="journal article" date="2020" name="Stud. Mycol.">
        <title>101 Dothideomycetes genomes: a test case for predicting lifestyles and emergence of pathogens.</title>
        <authorList>
            <person name="Haridas S."/>
            <person name="Albert R."/>
            <person name="Binder M."/>
            <person name="Bloem J."/>
            <person name="Labutti K."/>
            <person name="Salamov A."/>
            <person name="Andreopoulos B."/>
            <person name="Baker S."/>
            <person name="Barry K."/>
            <person name="Bills G."/>
            <person name="Bluhm B."/>
            <person name="Cannon C."/>
            <person name="Castanera R."/>
            <person name="Culley D."/>
            <person name="Daum C."/>
            <person name="Ezra D."/>
            <person name="Gonzalez J."/>
            <person name="Henrissat B."/>
            <person name="Kuo A."/>
            <person name="Liang C."/>
            <person name="Lipzen A."/>
            <person name="Lutzoni F."/>
            <person name="Magnuson J."/>
            <person name="Mondo S."/>
            <person name="Nolan M."/>
            <person name="Ohm R."/>
            <person name="Pangilinan J."/>
            <person name="Park H.-J."/>
            <person name="Ramirez L."/>
            <person name="Alfaro M."/>
            <person name="Sun H."/>
            <person name="Tritt A."/>
            <person name="Yoshinaga Y."/>
            <person name="Zwiers L.-H."/>
            <person name="Turgeon B."/>
            <person name="Goodwin S."/>
            <person name="Spatafora J."/>
            <person name="Crous P."/>
            <person name="Grigoriev I."/>
        </authorList>
    </citation>
    <scope>NUCLEOTIDE SEQUENCE</scope>
    <source>
        <strain evidence="6">CBS 107.79</strain>
    </source>
</reference>
<organism evidence="6 7">
    <name type="scientific">Bimuria novae-zelandiae CBS 107.79</name>
    <dbReference type="NCBI Taxonomy" id="1447943"/>
    <lineage>
        <taxon>Eukaryota</taxon>
        <taxon>Fungi</taxon>
        <taxon>Dikarya</taxon>
        <taxon>Ascomycota</taxon>
        <taxon>Pezizomycotina</taxon>
        <taxon>Dothideomycetes</taxon>
        <taxon>Pleosporomycetidae</taxon>
        <taxon>Pleosporales</taxon>
        <taxon>Massarineae</taxon>
        <taxon>Didymosphaeriaceae</taxon>
        <taxon>Bimuria</taxon>
    </lineage>
</organism>
<keyword evidence="2" id="KW-0285">Flavoprotein</keyword>
<dbReference type="InterPro" id="IPR050416">
    <property type="entry name" value="FAD-linked_Oxidoreductase"/>
</dbReference>
<keyword evidence="7" id="KW-1185">Reference proteome</keyword>
<evidence type="ECO:0000256" key="3">
    <source>
        <dbReference type="ARBA" id="ARBA00022827"/>
    </source>
</evidence>
<evidence type="ECO:0000256" key="4">
    <source>
        <dbReference type="ARBA" id="ARBA00023002"/>
    </source>
</evidence>
<dbReference type="AlphaFoldDB" id="A0A6A5V3P7"/>
<sequence length="477" mass="51017">MYAAMDKGSKDIVSNRWSDVLVSTPHSVATPTSTKDIIATIEYANKHKLKIIPAGGGRGSFVPITQDVMYLDLKNFSSFELDKEKGEVRIGGGCVSGPMLKGLAEQGFYTAMPNSNGVGMTGALFGGLNHPLVGIHGMGIDMVKSFTIIPFSSSDDGPLRPITVSNASTGEERKLFDVLRGAGHGFGVIISTILEAHPIASLSLNNGDKVWQRTLVFPPPSLQTAVDTYLSLQSQVPPEMNFFLGFMRSPPTAPRPGVPIILLSTSFFGPSSAAEAATALTFSPAVLASTVTATTVMTPFGDINNALDPANAPGGFKQLHGAMLHTVSASSLTRAFEAYISLTGTHPSLSAPACSILFPTCNTTVSSTPSTSSIPRSNFYNPRDRGVYAQIKTAFHSTEGKREADAFAKEVFDIVREEDRSARRRDWAFANNLVGGMEVGDVYTEEQIEDVERVASVWDERGVGWRPAQQGWSSVGD</sequence>
<evidence type="ECO:0000313" key="7">
    <source>
        <dbReference type="Proteomes" id="UP000800036"/>
    </source>
</evidence>
<evidence type="ECO:0000259" key="5">
    <source>
        <dbReference type="PROSITE" id="PS51387"/>
    </source>
</evidence>
<dbReference type="EMBL" id="ML976694">
    <property type="protein sequence ID" value="KAF1971250.1"/>
    <property type="molecule type" value="Genomic_DNA"/>
</dbReference>
<dbReference type="GO" id="GO:0016491">
    <property type="term" value="F:oxidoreductase activity"/>
    <property type="evidence" value="ECO:0007669"/>
    <property type="project" value="UniProtKB-KW"/>
</dbReference>
<protein>
    <submittedName>
        <fullName evidence="6">FAD-binding domain-containing protein</fullName>
    </submittedName>
</protein>
<dbReference type="OrthoDB" id="415825at2759"/>
<feature type="domain" description="FAD-binding PCMH-type" evidence="5">
    <location>
        <begin position="21"/>
        <end position="199"/>
    </location>
</feature>